<evidence type="ECO:0000313" key="7">
    <source>
        <dbReference type="Proteomes" id="UP001139157"/>
    </source>
</evidence>
<dbReference type="EMBL" id="JAMRXG010000001">
    <property type="protein sequence ID" value="MCM6772482.1"/>
    <property type="molecule type" value="Genomic_DNA"/>
</dbReference>
<dbReference type="RefSeq" id="WP_251909331.1">
    <property type="nucleotide sequence ID" value="NZ_JAMRXG010000001.1"/>
</dbReference>
<dbReference type="PANTHER" id="PTHR43580">
    <property type="entry name" value="OXIDOREDUCTASE GLYR1-RELATED"/>
    <property type="match status" value="1"/>
</dbReference>
<dbReference type="PANTHER" id="PTHR43580:SF2">
    <property type="entry name" value="CYTOKINE-LIKE NUCLEAR FACTOR N-PAC"/>
    <property type="match status" value="1"/>
</dbReference>
<dbReference type="InterPro" id="IPR013328">
    <property type="entry name" value="6PGD_dom2"/>
</dbReference>
<dbReference type="InterPro" id="IPR036291">
    <property type="entry name" value="NAD(P)-bd_dom_sf"/>
</dbReference>
<evidence type="ECO:0000256" key="3">
    <source>
        <dbReference type="SAM" id="SignalP"/>
    </source>
</evidence>
<dbReference type="Pfam" id="PF21761">
    <property type="entry name" value="RedAm-like_C"/>
    <property type="match status" value="1"/>
</dbReference>
<evidence type="ECO:0000259" key="4">
    <source>
        <dbReference type="Pfam" id="PF03446"/>
    </source>
</evidence>
<feature type="domain" description="6-phosphogluconate dehydrogenase NADP-binding" evidence="4">
    <location>
        <begin position="6"/>
        <end position="154"/>
    </location>
</feature>
<dbReference type="GO" id="GO:0016491">
    <property type="term" value="F:oxidoreductase activity"/>
    <property type="evidence" value="ECO:0007669"/>
    <property type="project" value="UniProtKB-KW"/>
</dbReference>
<dbReference type="PIRSF" id="PIRSF000103">
    <property type="entry name" value="HIBADH"/>
    <property type="match status" value="1"/>
</dbReference>
<accession>A0A9X2E1H1</accession>
<feature type="signal peptide" evidence="3">
    <location>
        <begin position="1"/>
        <end position="19"/>
    </location>
</feature>
<name>A0A9X2E1H1_9NOCA</name>
<dbReference type="GO" id="GO:0140673">
    <property type="term" value="P:transcription elongation-coupled chromatin remodeling"/>
    <property type="evidence" value="ECO:0007669"/>
    <property type="project" value="TreeGrafter"/>
</dbReference>
<dbReference type="GO" id="GO:0050661">
    <property type="term" value="F:NADP binding"/>
    <property type="evidence" value="ECO:0007669"/>
    <property type="project" value="InterPro"/>
</dbReference>
<feature type="chain" id="PRO_5040731993" evidence="3">
    <location>
        <begin position="20"/>
        <end position="287"/>
    </location>
</feature>
<comment type="caution">
    <text evidence="6">The sequence shown here is derived from an EMBL/GenBank/DDBJ whole genome shotgun (WGS) entry which is preliminary data.</text>
</comment>
<dbReference type="GO" id="GO:0031491">
    <property type="term" value="F:nucleosome binding"/>
    <property type="evidence" value="ECO:0007669"/>
    <property type="project" value="TreeGrafter"/>
</dbReference>
<keyword evidence="2" id="KW-0560">Oxidoreductase</keyword>
<evidence type="ECO:0000256" key="2">
    <source>
        <dbReference type="ARBA" id="ARBA00023002"/>
    </source>
</evidence>
<dbReference type="Gene3D" id="3.40.50.720">
    <property type="entry name" value="NAD(P)-binding Rossmann-like Domain"/>
    <property type="match status" value="1"/>
</dbReference>
<keyword evidence="7" id="KW-1185">Reference proteome</keyword>
<dbReference type="InterPro" id="IPR051265">
    <property type="entry name" value="HIBADH-related_NP60_sf"/>
</dbReference>
<keyword evidence="3" id="KW-0732">Signal</keyword>
<evidence type="ECO:0000256" key="1">
    <source>
        <dbReference type="ARBA" id="ARBA00009080"/>
    </source>
</evidence>
<organism evidence="6 7">
    <name type="scientific">Nocardia pulmonis</name>
    <dbReference type="NCBI Taxonomy" id="2951408"/>
    <lineage>
        <taxon>Bacteria</taxon>
        <taxon>Bacillati</taxon>
        <taxon>Actinomycetota</taxon>
        <taxon>Actinomycetes</taxon>
        <taxon>Mycobacteriales</taxon>
        <taxon>Nocardiaceae</taxon>
        <taxon>Nocardia</taxon>
    </lineage>
</organism>
<dbReference type="InterPro" id="IPR006115">
    <property type="entry name" value="6PGDH_NADP-bd"/>
</dbReference>
<comment type="similarity">
    <text evidence="1">Belongs to the HIBADH-related family.</text>
</comment>
<dbReference type="InterPro" id="IPR015815">
    <property type="entry name" value="HIBADH-related"/>
</dbReference>
<feature type="domain" description="NADPH-dependent reductive aminase-like C-terminal" evidence="5">
    <location>
        <begin position="161"/>
        <end position="286"/>
    </location>
</feature>
<dbReference type="InterPro" id="IPR048666">
    <property type="entry name" value="RedAm-like_C"/>
</dbReference>
<dbReference type="SUPFAM" id="SSF51735">
    <property type="entry name" value="NAD(P)-binding Rossmann-fold domains"/>
    <property type="match status" value="1"/>
</dbReference>
<dbReference type="Pfam" id="PF03446">
    <property type="entry name" value="NAD_binding_2"/>
    <property type="match status" value="1"/>
</dbReference>
<dbReference type="Proteomes" id="UP001139157">
    <property type="component" value="Unassembled WGS sequence"/>
</dbReference>
<dbReference type="GO" id="GO:0000785">
    <property type="term" value="C:chromatin"/>
    <property type="evidence" value="ECO:0007669"/>
    <property type="project" value="TreeGrafter"/>
</dbReference>
<dbReference type="Gene3D" id="1.10.1040.10">
    <property type="entry name" value="N-(1-d-carboxylethyl)-l-norvaline Dehydrogenase, domain 2"/>
    <property type="match status" value="1"/>
</dbReference>
<dbReference type="AlphaFoldDB" id="A0A9X2E1H1"/>
<evidence type="ECO:0000313" key="6">
    <source>
        <dbReference type="EMBL" id="MCM6772482.1"/>
    </source>
</evidence>
<evidence type="ECO:0000259" key="5">
    <source>
        <dbReference type="Pfam" id="PF21761"/>
    </source>
</evidence>
<proteinExistence type="inferred from homology"/>
<reference evidence="6" key="1">
    <citation type="submission" date="2022-06" db="EMBL/GenBank/DDBJ databases">
        <title>Novel species in genus nocardia.</title>
        <authorList>
            <person name="Li F."/>
        </authorList>
    </citation>
    <scope>NUCLEOTIDE SEQUENCE</scope>
    <source>
        <strain evidence="6">CDC141</strain>
    </source>
</reference>
<dbReference type="GO" id="GO:0003677">
    <property type="term" value="F:DNA binding"/>
    <property type="evidence" value="ECO:0007669"/>
    <property type="project" value="TreeGrafter"/>
</dbReference>
<gene>
    <name evidence="6" type="ORF">NDR86_03225</name>
</gene>
<protein>
    <submittedName>
        <fullName evidence="6">NAD(P)-binding domain-containing protein</fullName>
    </submittedName>
</protein>
<sequence length="287" mass="29540">MPSTPVTLLGLGAMGRALAAALLQGGHPTTVWNRTPGRDEDLRAAGATAAATVADAIAGSGPIIAVLLDHASVHATLDPVADKLAGRQLVNLTSTAPDEARELAAWAAAHGIDYLDGGIMAVPSMIGQPGSSILYSGSRAVFDEHRELFETFGAAEYFGPDAGLASLYDFALLSAMYLMFAGFAHGAAMVATAGVSAQAFAERAIPWVQAMAAGLGGHAAYFDSGDYTAETQSLHFNKAALDAIVRATRAAGVRPTVLAPVKHLIDEQVADGHGAESFARVFEGLRA</sequence>